<keyword evidence="8" id="KW-1185">Reference proteome</keyword>
<feature type="region of interest" description="Disordered" evidence="4">
    <location>
        <begin position="1"/>
        <end position="57"/>
    </location>
</feature>
<dbReference type="PANTHER" id="PTHR43765">
    <property type="entry name" value="2-DEHYDROPANTOATE 2-REDUCTASE-RELATED"/>
    <property type="match status" value="1"/>
</dbReference>
<organism evidence="7 8">
    <name type="scientific">Phlyctema vagabunda</name>
    <dbReference type="NCBI Taxonomy" id="108571"/>
    <lineage>
        <taxon>Eukaryota</taxon>
        <taxon>Fungi</taxon>
        <taxon>Dikarya</taxon>
        <taxon>Ascomycota</taxon>
        <taxon>Pezizomycotina</taxon>
        <taxon>Leotiomycetes</taxon>
        <taxon>Helotiales</taxon>
        <taxon>Dermateaceae</taxon>
        <taxon>Phlyctema</taxon>
    </lineage>
</organism>
<feature type="domain" description="Ketopantoate reductase C-terminal" evidence="6">
    <location>
        <begin position="359"/>
        <end position="489"/>
    </location>
</feature>
<evidence type="ECO:0000313" key="7">
    <source>
        <dbReference type="EMBL" id="KAL3420201.1"/>
    </source>
</evidence>
<dbReference type="EMBL" id="JBFCZG010000007">
    <property type="protein sequence ID" value="KAL3420201.1"/>
    <property type="molecule type" value="Genomic_DNA"/>
</dbReference>
<dbReference type="Gene3D" id="1.10.1040.10">
    <property type="entry name" value="N-(1-d-carboxylethyl)-l-norvaline Dehydrogenase, domain 2"/>
    <property type="match status" value="1"/>
</dbReference>
<dbReference type="Pfam" id="PF02558">
    <property type="entry name" value="ApbA"/>
    <property type="match status" value="1"/>
</dbReference>
<gene>
    <name evidence="7" type="ORF">PVAG01_08700</name>
</gene>
<dbReference type="PANTHER" id="PTHR43765:SF2">
    <property type="entry name" value="2-DEHYDROPANTOATE 2-REDUCTASE"/>
    <property type="match status" value="1"/>
</dbReference>
<evidence type="ECO:0000259" key="6">
    <source>
        <dbReference type="Pfam" id="PF08546"/>
    </source>
</evidence>
<dbReference type="Proteomes" id="UP001629113">
    <property type="component" value="Unassembled WGS sequence"/>
</dbReference>
<dbReference type="Pfam" id="PF08546">
    <property type="entry name" value="ApbA_C"/>
    <property type="match status" value="1"/>
</dbReference>
<keyword evidence="2" id="KW-0521">NADP</keyword>
<evidence type="ECO:0000313" key="8">
    <source>
        <dbReference type="Proteomes" id="UP001629113"/>
    </source>
</evidence>
<evidence type="ECO:0000256" key="1">
    <source>
        <dbReference type="ARBA" id="ARBA00007870"/>
    </source>
</evidence>
<name>A0ABR4PAV5_9HELO</name>
<feature type="domain" description="Ketopantoate reductase N-terminal" evidence="5">
    <location>
        <begin position="126"/>
        <end position="276"/>
    </location>
</feature>
<evidence type="ECO:0000256" key="4">
    <source>
        <dbReference type="SAM" id="MobiDB-lite"/>
    </source>
</evidence>
<reference evidence="7 8" key="1">
    <citation type="submission" date="2024-06" db="EMBL/GenBank/DDBJ databases">
        <title>Complete genome of Phlyctema vagabunda strain 19-DSS-EL-015.</title>
        <authorList>
            <person name="Fiorenzani C."/>
        </authorList>
    </citation>
    <scope>NUCLEOTIDE SEQUENCE [LARGE SCALE GENOMIC DNA]</scope>
    <source>
        <strain evidence="7 8">19-DSS-EL-015</strain>
    </source>
</reference>
<comment type="caution">
    <text evidence="7">The sequence shown here is derived from an EMBL/GenBank/DDBJ whole genome shotgun (WGS) entry which is preliminary data.</text>
</comment>
<dbReference type="InterPro" id="IPR008927">
    <property type="entry name" value="6-PGluconate_DH-like_C_sf"/>
</dbReference>
<sequence length="507" mass="56533">MSSEMCQLENEEAAKIEDDGIPNAQMAEGSTGASIVGSEGQEARRESHDTEETKQQADIRDTHYIENGLGNQSEEFFYGSSRGFEMAEESSNRYDGMEAADVHDQHRKHELQTRRVDSLRPLHRTVHILGTNPVGKFIAHSLAGIAEAPSIALFVHHPLIAQQWYDEGQVLRVFKDEQVEEEGGIVLESSSTLSNLRHNKVLTGMVHEEADVIEHLVVTAQAYMIVPALSAIKQRLRPYSTICFVNDGLGIVEHVTSLVFPDPSQRPNYILGNISHLLVPNRQEGSFSLIQQSTGRLSLTMLPRTPMTQSTNTLVNGPLVRTVDSGWSASTPSSTYLMRVLTRSPALDAIGYNNYSYLQMHLQRLTLRAVIDTISVLYDCHTEELLSSYHVLRTIKLLLGEISNILFALPESRYMPNPDVEFSVKRLETLVLSTLTKMGPGKTTTLHLVQNGKQTDIDYSTGYLIRRANELGIACPQNDMMLALVKGKQGVMSRRMGRDIPFKETEA</sequence>
<dbReference type="InterPro" id="IPR050838">
    <property type="entry name" value="Ketopantoate_reductase"/>
</dbReference>
<evidence type="ECO:0000256" key="3">
    <source>
        <dbReference type="ARBA" id="ARBA00023002"/>
    </source>
</evidence>
<feature type="compositionally biased region" description="Basic and acidic residues" evidence="4">
    <location>
        <begin position="41"/>
        <end position="57"/>
    </location>
</feature>
<evidence type="ECO:0000259" key="5">
    <source>
        <dbReference type="Pfam" id="PF02558"/>
    </source>
</evidence>
<accession>A0ABR4PAV5</accession>
<comment type="similarity">
    <text evidence="1">Belongs to the ketopantoate reductase family.</text>
</comment>
<dbReference type="InterPro" id="IPR013332">
    <property type="entry name" value="KPR_N"/>
</dbReference>
<keyword evidence="3" id="KW-0560">Oxidoreductase</keyword>
<dbReference type="InterPro" id="IPR013328">
    <property type="entry name" value="6PGD_dom2"/>
</dbReference>
<protein>
    <submittedName>
        <fullName evidence="7">2-dehydropantoate 2-reductase</fullName>
    </submittedName>
</protein>
<proteinExistence type="inferred from homology"/>
<dbReference type="SUPFAM" id="SSF48179">
    <property type="entry name" value="6-phosphogluconate dehydrogenase C-terminal domain-like"/>
    <property type="match status" value="1"/>
</dbReference>
<evidence type="ECO:0000256" key="2">
    <source>
        <dbReference type="ARBA" id="ARBA00022857"/>
    </source>
</evidence>
<dbReference type="InterPro" id="IPR013752">
    <property type="entry name" value="KPA_reductase"/>
</dbReference>